<evidence type="ECO:0000256" key="2">
    <source>
        <dbReference type="ARBA" id="ARBA00023125"/>
    </source>
</evidence>
<dbReference type="PANTHER" id="PTHR30055">
    <property type="entry name" value="HTH-TYPE TRANSCRIPTIONAL REGULATOR RUTR"/>
    <property type="match status" value="1"/>
</dbReference>
<evidence type="ECO:0000313" key="6">
    <source>
        <dbReference type="EMBL" id="EKT81740.1"/>
    </source>
</evidence>
<dbReference type="PROSITE" id="PS50977">
    <property type="entry name" value="HTH_TETR_2"/>
    <property type="match status" value="1"/>
</dbReference>
<name>K8XX33_RHOOP</name>
<sequence>MPVRADAKGNRARILDTYLELIRPRRLEPTISDVAAAADVARVTLYRHFPDKDALRHAAFVHALDDADEHIRRAVAEPEPVERGLEKLIGGLLGAGMRIHLLLNGQDYFEPELVHRWNTWKRPIVRFVQSAQQRGELRADLPSGWLVEILLALVQAAVVSPEHLARRDTTTAVLETFLHGAGPRP</sequence>
<dbReference type="GO" id="GO:0003700">
    <property type="term" value="F:DNA-binding transcription factor activity"/>
    <property type="evidence" value="ECO:0007669"/>
    <property type="project" value="TreeGrafter"/>
</dbReference>
<dbReference type="GO" id="GO:0000976">
    <property type="term" value="F:transcription cis-regulatory region binding"/>
    <property type="evidence" value="ECO:0007669"/>
    <property type="project" value="TreeGrafter"/>
</dbReference>
<reference evidence="6 7" key="1">
    <citation type="journal article" date="2013" name="Genome Announc.">
        <title>Draft Genome Sequence of Rhodococcus opacus Strain M213 Shows a Diverse Catabolic Potential.</title>
        <authorList>
            <person name="Pathak A."/>
            <person name="Green S.J."/>
            <person name="Ogram A."/>
            <person name="Chauhan A."/>
        </authorList>
    </citation>
    <scope>NUCLEOTIDE SEQUENCE [LARGE SCALE GENOMIC DNA]</scope>
    <source>
        <strain evidence="6 7">M213</strain>
    </source>
</reference>
<dbReference type="InterPro" id="IPR036271">
    <property type="entry name" value="Tet_transcr_reg_TetR-rel_C_sf"/>
</dbReference>
<proteinExistence type="predicted"/>
<accession>K8XX33</accession>
<comment type="caution">
    <text evidence="6">The sequence shown here is derived from an EMBL/GenBank/DDBJ whole genome shotgun (WGS) entry which is preliminary data.</text>
</comment>
<feature type="domain" description="HTH tetR-type" evidence="5">
    <location>
        <begin position="8"/>
        <end position="67"/>
    </location>
</feature>
<keyword evidence="1" id="KW-0805">Transcription regulation</keyword>
<keyword evidence="3" id="KW-0804">Transcription</keyword>
<dbReference type="InterPro" id="IPR050109">
    <property type="entry name" value="HTH-type_TetR-like_transc_reg"/>
</dbReference>
<dbReference type="EMBL" id="AJYC02000049">
    <property type="protein sequence ID" value="EKT81740.1"/>
    <property type="molecule type" value="Genomic_DNA"/>
</dbReference>
<feature type="DNA-binding region" description="H-T-H motif" evidence="4">
    <location>
        <begin position="30"/>
        <end position="49"/>
    </location>
</feature>
<dbReference type="Proteomes" id="UP000005951">
    <property type="component" value="Unassembled WGS sequence"/>
</dbReference>
<dbReference type="InterPro" id="IPR009057">
    <property type="entry name" value="Homeodomain-like_sf"/>
</dbReference>
<dbReference type="AlphaFoldDB" id="K8XX33"/>
<evidence type="ECO:0000256" key="3">
    <source>
        <dbReference type="ARBA" id="ARBA00023163"/>
    </source>
</evidence>
<keyword evidence="2 4" id="KW-0238">DNA-binding</keyword>
<dbReference type="Gene3D" id="1.10.357.10">
    <property type="entry name" value="Tetracycline Repressor, domain 2"/>
    <property type="match status" value="1"/>
</dbReference>
<organism evidence="6 7">
    <name type="scientific">Rhodococcus opacus M213</name>
    <dbReference type="NCBI Taxonomy" id="1129896"/>
    <lineage>
        <taxon>Bacteria</taxon>
        <taxon>Bacillati</taxon>
        <taxon>Actinomycetota</taxon>
        <taxon>Actinomycetes</taxon>
        <taxon>Mycobacteriales</taxon>
        <taxon>Nocardiaceae</taxon>
        <taxon>Rhodococcus</taxon>
    </lineage>
</organism>
<dbReference type="PANTHER" id="PTHR30055:SF234">
    <property type="entry name" value="HTH-TYPE TRANSCRIPTIONAL REGULATOR BETI"/>
    <property type="match status" value="1"/>
</dbReference>
<dbReference type="SUPFAM" id="SSF46689">
    <property type="entry name" value="Homeodomain-like"/>
    <property type="match status" value="1"/>
</dbReference>
<evidence type="ECO:0000256" key="1">
    <source>
        <dbReference type="ARBA" id="ARBA00023015"/>
    </source>
</evidence>
<protein>
    <submittedName>
        <fullName evidence="6">TetR family transcriptional regulator</fullName>
    </submittedName>
</protein>
<evidence type="ECO:0000313" key="7">
    <source>
        <dbReference type="Proteomes" id="UP000005951"/>
    </source>
</evidence>
<gene>
    <name evidence="6" type="ORF">WSS_A15764</name>
</gene>
<dbReference type="Pfam" id="PF00440">
    <property type="entry name" value="TetR_N"/>
    <property type="match status" value="1"/>
</dbReference>
<dbReference type="InterPro" id="IPR001647">
    <property type="entry name" value="HTH_TetR"/>
</dbReference>
<dbReference type="SUPFAM" id="SSF48498">
    <property type="entry name" value="Tetracyclin repressor-like, C-terminal domain"/>
    <property type="match status" value="1"/>
</dbReference>
<evidence type="ECO:0000256" key="4">
    <source>
        <dbReference type="PROSITE-ProRule" id="PRU00335"/>
    </source>
</evidence>
<dbReference type="RefSeq" id="WP_005257294.1">
    <property type="nucleotide sequence ID" value="NZ_AJYC02000049.1"/>
</dbReference>
<evidence type="ECO:0000259" key="5">
    <source>
        <dbReference type="PROSITE" id="PS50977"/>
    </source>
</evidence>